<dbReference type="InterPro" id="IPR009320">
    <property type="entry name" value="Antitoxin_CbeA"/>
</dbReference>
<dbReference type="GO" id="GO:0051495">
    <property type="term" value="P:positive regulation of cytoskeleton organization"/>
    <property type="evidence" value="ECO:0007669"/>
    <property type="project" value="InterPro"/>
</dbReference>
<dbReference type="AlphaFoldDB" id="A0A152C6M7"/>
<accession>A0A152C6M7</accession>
<dbReference type="Gene3D" id="3.30.450.20">
    <property type="entry name" value="PAS domain"/>
    <property type="match status" value="1"/>
</dbReference>
<gene>
    <name evidence="1" type="ORF">DIV22_16005</name>
</gene>
<dbReference type="SUPFAM" id="SSF143737">
    <property type="entry name" value="YeeU-like"/>
    <property type="match status" value="1"/>
</dbReference>
<dbReference type="Proteomes" id="UP000248865">
    <property type="component" value="Unassembled WGS sequence"/>
</dbReference>
<organism evidence="1 2">
    <name type="scientific">Escherichia coli</name>
    <dbReference type="NCBI Taxonomy" id="562"/>
    <lineage>
        <taxon>Bacteria</taxon>
        <taxon>Pseudomonadati</taxon>
        <taxon>Pseudomonadota</taxon>
        <taxon>Gammaproteobacteria</taxon>
        <taxon>Enterobacterales</taxon>
        <taxon>Enterobacteriaceae</taxon>
        <taxon>Escherichia</taxon>
    </lineage>
</organism>
<sequence length="135" mass="15285">MSDTLHGTTLPDDNHDRPWWGLPCTVTPCFGARLVQEGNRLHYLADRAGIRGRFSDADTYHLDQAFPLLMKQLELMLTSGELNPRHQHTITLYAKGLTCEADTLGSCSFVYMAVYATRFSNQLPKASVHQLTHYF</sequence>
<dbReference type="EMBL" id="QFSS01000095">
    <property type="protein sequence ID" value="PZZ66763.1"/>
    <property type="molecule type" value="Genomic_DNA"/>
</dbReference>
<reference evidence="1 2" key="1">
    <citation type="submission" date="2018-05" db="EMBL/GenBank/DDBJ databases">
        <title>Genomic sequencing of EHEC O26 New European Clone.</title>
        <authorList>
            <person name="Karnisova L."/>
            <person name="Nunvar J."/>
            <person name="Marejkova M."/>
            <person name="Mellmann A."/>
            <person name="Drevinek P."/>
            <person name="Blahova K."/>
            <person name="Bielaszewska M."/>
        </authorList>
    </citation>
    <scope>NUCLEOTIDE SEQUENCE [LARGE SCALE GENOMIC DNA]</scope>
    <source>
        <strain evidence="1 2">14-391</strain>
    </source>
</reference>
<dbReference type="Pfam" id="PF06154">
    <property type="entry name" value="CbeA_antitoxin"/>
    <property type="match status" value="1"/>
</dbReference>
<evidence type="ECO:0000313" key="1">
    <source>
        <dbReference type="EMBL" id="PZZ66763.1"/>
    </source>
</evidence>
<dbReference type="RefSeq" id="WP_062876946.1">
    <property type="nucleotide sequence ID" value="NZ_CCPV01000173.1"/>
</dbReference>
<protein>
    <submittedName>
        <fullName evidence="1">Type IV toxin-antitoxin system YeeU family antitoxin</fullName>
    </submittedName>
</protein>
<proteinExistence type="predicted"/>
<name>A0A152C6M7_ECOLX</name>
<dbReference type="InterPro" id="IPR038025">
    <property type="entry name" value="CbeA_sf"/>
</dbReference>
<evidence type="ECO:0000313" key="2">
    <source>
        <dbReference type="Proteomes" id="UP000248865"/>
    </source>
</evidence>
<comment type="caution">
    <text evidence="1">The sequence shown here is derived from an EMBL/GenBank/DDBJ whole genome shotgun (WGS) entry which is preliminary data.</text>
</comment>